<evidence type="ECO:0000256" key="5">
    <source>
        <dbReference type="RuleBase" id="RU361168"/>
    </source>
</evidence>
<keyword evidence="10" id="KW-1185">Reference proteome</keyword>
<dbReference type="Proteomes" id="UP000628442">
    <property type="component" value="Unassembled WGS sequence"/>
</dbReference>
<reference evidence="9 10" key="2">
    <citation type="submission" date="2019-02" db="EMBL/GenBank/DDBJ databases">
        <title>Draft Genome Sequences of Six Type Strains of the Genus Massilia.</title>
        <authorList>
            <person name="Miess H."/>
            <person name="Frediansyhah A."/>
            <person name="Gross H."/>
        </authorList>
    </citation>
    <scope>NUCLEOTIDE SEQUENCE [LARGE SCALE GENOMIC DNA]</scope>
    <source>
        <strain evidence="9 10">DSM 17472</strain>
    </source>
</reference>
<evidence type="ECO:0000256" key="2">
    <source>
        <dbReference type="ARBA" id="ARBA00022729"/>
    </source>
</evidence>
<dbReference type="Proteomes" id="UP000292307">
    <property type="component" value="Chromosome"/>
</dbReference>
<dbReference type="RefSeq" id="WP_131146902.1">
    <property type="nucleotide sequence ID" value="NZ_BMWV01000011.1"/>
</dbReference>
<dbReference type="Gene3D" id="3.20.20.70">
    <property type="entry name" value="Aldolase class I"/>
    <property type="match status" value="1"/>
</dbReference>
<keyword evidence="5" id="KW-1015">Disulfide bond</keyword>
<dbReference type="InterPro" id="IPR041233">
    <property type="entry name" value="Melibiase_C"/>
</dbReference>
<feature type="chain" id="PRO_5044601818" description="Alpha-galactosidase" evidence="6">
    <location>
        <begin position="24"/>
        <end position="458"/>
    </location>
</feature>
<keyword evidence="3 5" id="KW-0378">Hydrolase</keyword>
<dbReference type="PANTHER" id="PTHR11452:SF42">
    <property type="entry name" value="ALPHA-GALACTOSIDASE"/>
    <property type="match status" value="1"/>
</dbReference>
<dbReference type="GO" id="GO:0004557">
    <property type="term" value="F:alpha-galactosidase activity"/>
    <property type="evidence" value="ECO:0007669"/>
    <property type="project" value="UniProtKB-EC"/>
</dbReference>
<dbReference type="InterPro" id="IPR002241">
    <property type="entry name" value="Glyco_hydro_27"/>
</dbReference>
<dbReference type="InterPro" id="IPR017853">
    <property type="entry name" value="GH"/>
</dbReference>
<evidence type="ECO:0000256" key="6">
    <source>
        <dbReference type="SAM" id="SignalP"/>
    </source>
</evidence>
<evidence type="ECO:0000313" key="11">
    <source>
        <dbReference type="Proteomes" id="UP000628442"/>
    </source>
</evidence>
<protein>
    <recommendedName>
        <fullName evidence="5">Alpha-galactosidase</fullName>
        <ecNumber evidence="5">3.2.1.22</ecNumber>
    </recommendedName>
    <alternativeName>
        <fullName evidence="5">Melibiase</fullName>
    </alternativeName>
</protein>
<dbReference type="Pfam" id="PF17801">
    <property type="entry name" value="Melibiase_C"/>
    <property type="match status" value="1"/>
</dbReference>
<evidence type="ECO:0000256" key="1">
    <source>
        <dbReference type="ARBA" id="ARBA00009743"/>
    </source>
</evidence>
<evidence type="ECO:0000259" key="7">
    <source>
        <dbReference type="Pfam" id="PF17801"/>
    </source>
</evidence>
<evidence type="ECO:0000313" key="10">
    <source>
        <dbReference type="Proteomes" id="UP000292307"/>
    </source>
</evidence>
<dbReference type="AlphaFoldDB" id="A0A411X1F4"/>
<dbReference type="InterPro" id="IPR013785">
    <property type="entry name" value="Aldolase_TIM"/>
</dbReference>
<evidence type="ECO:0000256" key="3">
    <source>
        <dbReference type="ARBA" id="ARBA00022801"/>
    </source>
</evidence>
<dbReference type="Pfam" id="PF16499">
    <property type="entry name" value="Melibiase_2"/>
    <property type="match status" value="2"/>
</dbReference>
<organism evidence="8 11">
    <name type="scientific">Pseudoduganella albidiflava</name>
    <dbReference type="NCBI Taxonomy" id="321983"/>
    <lineage>
        <taxon>Bacteria</taxon>
        <taxon>Pseudomonadati</taxon>
        <taxon>Pseudomonadota</taxon>
        <taxon>Betaproteobacteria</taxon>
        <taxon>Burkholderiales</taxon>
        <taxon>Oxalobacteraceae</taxon>
        <taxon>Telluria group</taxon>
        <taxon>Pseudoduganella</taxon>
    </lineage>
</organism>
<sequence length="458" mass="50810">MNPHRRNLLTASILTGLASVAPAVTPTVASAATATPVRKTRELAPTPPMGWNSWNSFATTITEAQALENARIMAEKLLPSGYDVFTVDIQWYEPNANSYEYRKGAELAMDANGRLLPAPNRFPSAAGGGGFKALADQVHKLGMKFGIHVMRGIPRQAVRANTPVLGTQYRAQDIANTNSICAWNPDMYGVDMSKPGAQAYYDSIFALYASWGVDFIKMDDMSRPYDANWPEIEAARKAIQKTGRPITLSLSPGETDLKWALHVPHYAQMWRISDDFWDEWKLLHEQFTRLENWNPYMAANAWPDADMLPLGRLALGERDTKFTPDEQQTLMTLWSIARSPLIMGGDLRHLDERTLALLTNPEVLAVNQRSTANRPHRADAGTRIWSAQPAGQGNVHYLALFNTGDSATELVFDLSRLNLGGRQVKCRDLWARRDMAPVTGSVRQALAPHASVLLQLSA</sequence>
<evidence type="ECO:0000256" key="4">
    <source>
        <dbReference type="ARBA" id="ARBA00023295"/>
    </source>
</evidence>
<dbReference type="PRINTS" id="PR00740">
    <property type="entry name" value="GLHYDRLASE27"/>
</dbReference>
<accession>A0A411X1F4</accession>
<feature type="domain" description="Alpha galactosidase C-terminal" evidence="7">
    <location>
        <begin position="381"/>
        <end position="456"/>
    </location>
</feature>
<reference evidence="8" key="3">
    <citation type="submission" date="2022-12" db="EMBL/GenBank/DDBJ databases">
        <authorList>
            <person name="Sun Q."/>
            <person name="Kim S."/>
        </authorList>
    </citation>
    <scope>NUCLEOTIDE SEQUENCE</scope>
    <source>
        <strain evidence="8">KCTC 12343</strain>
    </source>
</reference>
<keyword evidence="2 6" id="KW-0732">Signal</keyword>
<dbReference type="EMBL" id="BMWV01000011">
    <property type="protein sequence ID" value="GGY56319.1"/>
    <property type="molecule type" value="Genomic_DNA"/>
</dbReference>
<dbReference type="EMBL" id="CP036401">
    <property type="protein sequence ID" value="QBI02791.1"/>
    <property type="molecule type" value="Genomic_DNA"/>
</dbReference>
<evidence type="ECO:0000313" key="8">
    <source>
        <dbReference type="EMBL" id="GGY56319.1"/>
    </source>
</evidence>
<reference evidence="8" key="1">
    <citation type="journal article" date="2014" name="Int. J. Syst. Evol. Microbiol.">
        <title>Complete genome sequence of Corynebacterium casei LMG S-19264T (=DSM 44701T), isolated from a smear-ripened cheese.</title>
        <authorList>
            <consortium name="US DOE Joint Genome Institute (JGI-PGF)"/>
            <person name="Walter F."/>
            <person name="Albersmeier A."/>
            <person name="Kalinowski J."/>
            <person name="Ruckert C."/>
        </authorList>
    </citation>
    <scope>NUCLEOTIDE SEQUENCE</scope>
    <source>
        <strain evidence="8">KCTC 12343</strain>
    </source>
</reference>
<feature type="signal peptide" evidence="6">
    <location>
        <begin position="1"/>
        <end position="23"/>
    </location>
</feature>
<dbReference type="InterPro" id="IPR006311">
    <property type="entry name" value="TAT_signal"/>
</dbReference>
<dbReference type="InterPro" id="IPR013780">
    <property type="entry name" value="Glyco_hydro_b"/>
</dbReference>
<gene>
    <name evidence="9" type="ORF">EYF70_19500</name>
    <name evidence="8" type="ORF">GCM10007387_43490</name>
</gene>
<dbReference type="OrthoDB" id="9807519at2"/>
<comment type="similarity">
    <text evidence="1 5">Belongs to the glycosyl hydrolase 27 family.</text>
</comment>
<name>A0A411X1F4_9BURK</name>
<comment type="catalytic activity">
    <reaction evidence="5">
        <text>Hydrolysis of terminal, non-reducing alpha-D-galactose residues in alpha-D-galactosides, including galactose oligosaccharides, galactomannans and galactolipids.</text>
        <dbReference type="EC" id="3.2.1.22"/>
    </reaction>
</comment>
<dbReference type="SUPFAM" id="SSF51445">
    <property type="entry name" value="(Trans)glycosidases"/>
    <property type="match status" value="1"/>
</dbReference>
<dbReference type="PROSITE" id="PS51318">
    <property type="entry name" value="TAT"/>
    <property type="match status" value="1"/>
</dbReference>
<keyword evidence="4 5" id="KW-0326">Glycosidase</keyword>
<dbReference type="CDD" id="cd14792">
    <property type="entry name" value="GH27"/>
    <property type="match status" value="1"/>
</dbReference>
<dbReference type="Gene3D" id="2.60.40.1180">
    <property type="entry name" value="Golgi alpha-mannosidase II"/>
    <property type="match status" value="1"/>
</dbReference>
<dbReference type="EC" id="3.2.1.22" evidence="5"/>
<proteinExistence type="inferred from homology"/>
<dbReference type="SUPFAM" id="SSF51011">
    <property type="entry name" value="Glycosyl hydrolase domain"/>
    <property type="match status" value="1"/>
</dbReference>
<dbReference type="PANTHER" id="PTHR11452">
    <property type="entry name" value="ALPHA-GALACTOSIDASE/ALPHA-N-ACETYLGALACTOSAMINIDASE"/>
    <property type="match status" value="1"/>
</dbReference>
<dbReference type="GO" id="GO:0005975">
    <property type="term" value="P:carbohydrate metabolic process"/>
    <property type="evidence" value="ECO:0007669"/>
    <property type="project" value="InterPro"/>
</dbReference>
<evidence type="ECO:0000313" key="9">
    <source>
        <dbReference type="EMBL" id="QBI02791.1"/>
    </source>
</evidence>